<proteinExistence type="predicted"/>
<dbReference type="EMBL" id="CP157675">
    <property type="protein sequence ID" value="XBP71916.1"/>
    <property type="molecule type" value="Genomic_DNA"/>
</dbReference>
<gene>
    <name evidence="1" type="ORF">ABLV49_09020</name>
</gene>
<reference evidence="1" key="1">
    <citation type="submission" date="2024-05" db="EMBL/GenBank/DDBJ databases">
        <authorList>
            <person name="Bunk B."/>
            <person name="Swiderski J."/>
            <person name="Sproer C."/>
            <person name="Thiel V."/>
        </authorList>
    </citation>
    <scope>NUCLEOTIDE SEQUENCE</scope>
    <source>
        <strain evidence="1">DSM 17735</strain>
    </source>
</reference>
<sequence length="162" mass="18346">MKTIIFPTGETLSRPNGEFCFSPLGGQIYQMEPVEETRRARLRMLVTRHNNTMADLCQELGYARTETATLTRILNANVRHDRDGKPYNMGSPMAREIEKKLKLPNGWMDTPPSYAELHGEQDQRAMMMDLMNSLPPEDLATALRMLSALKEPTGPLKNGTEH</sequence>
<evidence type="ECO:0000313" key="1">
    <source>
        <dbReference type="EMBL" id="XBP71916.1"/>
    </source>
</evidence>
<dbReference type="RefSeq" id="WP_349281252.1">
    <property type="nucleotide sequence ID" value="NZ_CP157675.1"/>
</dbReference>
<protein>
    <recommendedName>
        <fullName evidence="2">Phage protein</fullName>
    </recommendedName>
</protein>
<organism evidence="1">
    <name type="scientific">Polaromonas hydrogenivorans</name>
    <dbReference type="NCBI Taxonomy" id="335476"/>
    <lineage>
        <taxon>Bacteria</taxon>
        <taxon>Pseudomonadati</taxon>
        <taxon>Pseudomonadota</taxon>
        <taxon>Betaproteobacteria</taxon>
        <taxon>Burkholderiales</taxon>
        <taxon>Comamonadaceae</taxon>
        <taxon>Polaromonas</taxon>
    </lineage>
</organism>
<dbReference type="AlphaFoldDB" id="A0AAU7LWE2"/>
<accession>A0AAU7LWE2</accession>
<name>A0AAU7LWE2_9BURK</name>
<evidence type="ECO:0008006" key="2">
    <source>
        <dbReference type="Google" id="ProtNLM"/>
    </source>
</evidence>